<dbReference type="Pfam" id="PF23023">
    <property type="entry name" value="Anti-Pycsar_Apyc1"/>
    <property type="match status" value="1"/>
</dbReference>
<comment type="caution">
    <text evidence="9">The sequence shown here is derived from an EMBL/GenBank/DDBJ whole genome shotgun (WGS) entry which is preliminary data.</text>
</comment>
<comment type="cofactor">
    <cofactor evidence="8">
        <name>Zn(2+)</name>
        <dbReference type="ChEBI" id="CHEBI:29105"/>
    </cofactor>
    <text evidence="8">Binds 2 Zn(2+) ions.</text>
</comment>
<proteinExistence type="inferred from homology"/>
<gene>
    <name evidence="8" type="primary">rnz</name>
    <name evidence="9" type="ORF">FO442_18360</name>
</gene>
<keyword evidence="4 8" id="KW-0479">Metal-binding</keyword>
<dbReference type="InterPro" id="IPR013471">
    <property type="entry name" value="RNase_Z/BN"/>
</dbReference>
<evidence type="ECO:0000256" key="5">
    <source>
        <dbReference type="ARBA" id="ARBA00022759"/>
    </source>
</evidence>
<accession>A0A556MGF8</accession>
<dbReference type="Proteomes" id="UP000316008">
    <property type="component" value="Unassembled WGS sequence"/>
</dbReference>
<protein>
    <recommendedName>
        <fullName evidence="8">Ribonuclease Z</fullName>
        <shortName evidence="8">RNase Z</shortName>
        <ecNumber evidence="8">3.1.26.11</ecNumber>
    </recommendedName>
    <alternativeName>
        <fullName evidence="8">tRNA 3 endonuclease</fullName>
    </alternativeName>
    <alternativeName>
        <fullName evidence="8">tRNase Z</fullName>
    </alternativeName>
</protein>
<feature type="binding site" evidence="8">
    <location>
        <position position="270"/>
    </location>
    <ligand>
        <name>Zn(2+)</name>
        <dbReference type="ChEBI" id="CHEBI:29105"/>
        <label>2</label>
        <note>catalytic</note>
    </ligand>
</feature>
<dbReference type="GO" id="GO:0042781">
    <property type="term" value="F:3'-tRNA processing endoribonuclease activity"/>
    <property type="evidence" value="ECO:0007669"/>
    <property type="project" value="UniProtKB-UniRule"/>
</dbReference>
<comment type="subunit">
    <text evidence="1 8">Homodimer.</text>
</comment>
<evidence type="ECO:0000313" key="9">
    <source>
        <dbReference type="EMBL" id="TSJ38980.1"/>
    </source>
</evidence>
<feature type="binding site" evidence="8">
    <location>
        <position position="142"/>
    </location>
    <ligand>
        <name>Zn(2+)</name>
        <dbReference type="ChEBI" id="CHEBI:29105"/>
        <label>1</label>
        <note>catalytic</note>
    </ligand>
</feature>
<feature type="binding site" evidence="8">
    <location>
        <position position="64"/>
    </location>
    <ligand>
        <name>Zn(2+)</name>
        <dbReference type="ChEBI" id="CHEBI:29105"/>
        <label>1</label>
        <note>catalytic</note>
    </ligand>
</feature>
<dbReference type="InterPro" id="IPR036866">
    <property type="entry name" value="RibonucZ/Hydroxyglut_hydro"/>
</dbReference>
<comment type="catalytic activity">
    <reaction evidence="8">
        <text>Endonucleolytic cleavage of RNA, removing extra 3' nucleotides from tRNA precursor, generating 3' termini of tRNAs. A 3'-hydroxy group is left at the tRNA terminus and a 5'-phosphoryl group is left at the trailer molecule.</text>
        <dbReference type="EC" id="3.1.26.11"/>
    </reaction>
</comment>
<dbReference type="NCBIfam" id="NF000801">
    <property type="entry name" value="PRK00055.1-3"/>
    <property type="match status" value="1"/>
</dbReference>
<dbReference type="SUPFAM" id="SSF56281">
    <property type="entry name" value="Metallo-hydrolase/oxidoreductase"/>
    <property type="match status" value="1"/>
</dbReference>
<reference evidence="9 10" key="1">
    <citation type="submission" date="2019-07" db="EMBL/GenBank/DDBJ databases">
        <authorList>
            <person name="Huq M.A."/>
        </authorList>
    </citation>
    <scope>NUCLEOTIDE SEQUENCE [LARGE SCALE GENOMIC DNA]</scope>
    <source>
        <strain evidence="9 10">MAH-3</strain>
    </source>
</reference>
<keyword evidence="3 8" id="KW-0540">Nuclease</keyword>
<feature type="binding site" evidence="8">
    <location>
        <position position="212"/>
    </location>
    <ligand>
        <name>Zn(2+)</name>
        <dbReference type="ChEBI" id="CHEBI:29105"/>
        <label>1</label>
        <note>catalytic</note>
    </ligand>
</feature>
<dbReference type="NCBIfam" id="TIGR02651">
    <property type="entry name" value="RNase_Z"/>
    <property type="match status" value="1"/>
</dbReference>
<dbReference type="EMBL" id="VLPL01000013">
    <property type="protein sequence ID" value="TSJ38980.1"/>
    <property type="molecule type" value="Genomic_DNA"/>
</dbReference>
<sequence length="303" mass="34328">MNFEVTILGSGAALPTSNRNPTAQYIQCNDRHILIDCGEGTQVQLRKYHVHIQKINHILISHLHGDHFFGLVGLLSSLHLLGRDKGLTIYGPEELEQIIRLQLEVGGAKLGFDLHFVKLNGQEHRLIFEDKLIEIWTFPLNHRIPTNGFLIKEKPKERKLNADRFEETGLSLTLIPKLKQGLDVELESGEVIYADEYTYAAKPSKSYAFCSDTIFDERIVSYIKGVNVLYHEATFLNDKLDRAKQTFHSTAQQAATIAKQAEVGKLLLGHLSARYENSARHLEEAIPVFENVRVVEDGETYLI</sequence>
<feature type="active site" description="Proton acceptor" evidence="8">
    <location>
        <position position="66"/>
    </location>
</feature>
<dbReference type="OrthoDB" id="9800940at2"/>
<keyword evidence="5 8" id="KW-0255">Endonuclease</keyword>
<evidence type="ECO:0000256" key="8">
    <source>
        <dbReference type="HAMAP-Rule" id="MF_01818"/>
    </source>
</evidence>
<dbReference type="RefSeq" id="WP_144334680.1">
    <property type="nucleotide sequence ID" value="NZ_VLPL01000013.1"/>
</dbReference>
<dbReference type="AlphaFoldDB" id="A0A556MGF8"/>
<feature type="binding site" evidence="8">
    <location>
        <position position="67"/>
    </location>
    <ligand>
        <name>Zn(2+)</name>
        <dbReference type="ChEBI" id="CHEBI:29105"/>
        <label>2</label>
        <note>catalytic</note>
    </ligand>
</feature>
<comment type="similarity">
    <text evidence="8">Belongs to the RNase Z family.</text>
</comment>
<dbReference type="PANTHER" id="PTHR46018">
    <property type="entry name" value="ZINC PHOSPHODIESTERASE ELAC PROTEIN 1"/>
    <property type="match status" value="1"/>
</dbReference>
<keyword evidence="2 8" id="KW-0819">tRNA processing</keyword>
<feature type="binding site" evidence="8">
    <location>
        <position position="212"/>
    </location>
    <ligand>
        <name>Zn(2+)</name>
        <dbReference type="ChEBI" id="CHEBI:29105"/>
        <label>2</label>
        <note>catalytic</note>
    </ligand>
</feature>
<dbReference type="Gene3D" id="3.60.15.10">
    <property type="entry name" value="Ribonuclease Z/Hydroxyacylglutathione hydrolase-like"/>
    <property type="match status" value="1"/>
</dbReference>
<evidence type="ECO:0000313" key="10">
    <source>
        <dbReference type="Proteomes" id="UP000316008"/>
    </source>
</evidence>
<dbReference type="GO" id="GO:0008270">
    <property type="term" value="F:zinc ion binding"/>
    <property type="evidence" value="ECO:0007669"/>
    <property type="project" value="UniProtKB-UniRule"/>
</dbReference>
<dbReference type="PANTHER" id="PTHR46018:SF2">
    <property type="entry name" value="ZINC PHOSPHODIESTERASE ELAC PROTEIN 1"/>
    <property type="match status" value="1"/>
</dbReference>
<evidence type="ECO:0000256" key="7">
    <source>
        <dbReference type="ARBA" id="ARBA00022833"/>
    </source>
</evidence>
<feature type="binding site" evidence="8">
    <location>
        <position position="66"/>
    </location>
    <ligand>
        <name>Zn(2+)</name>
        <dbReference type="ChEBI" id="CHEBI:29105"/>
        <label>2</label>
        <note>catalytic</note>
    </ligand>
</feature>
<feature type="binding site" evidence="8">
    <location>
        <position position="62"/>
    </location>
    <ligand>
        <name>Zn(2+)</name>
        <dbReference type="ChEBI" id="CHEBI:29105"/>
        <label>1</label>
        <note>catalytic</note>
    </ligand>
</feature>
<evidence type="ECO:0000256" key="6">
    <source>
        <dbReference type="ARBA" id="ARBA00022801"/>
    </source>
</evidence>
<dbReference type="EC" id="3.1.26.11" evidence="8"/>
<evidence type="ECO:0000256" key="1">
    <source>
        <dbReference type="ARBA" id="ARBA00011738"/>
    </source>
</evidence>
<evidence type="ECO:0000256" key="4">
    <source>
        <dbReference type="ARBA" id="ARBA00022723"/>
    </source>
</evidence>
<keyword evidence="7 8" id="KW-0862">Zinc</keyword>
<dbReference type="HAMAP" id="MF_01818">
    <property type="entry name" value="RNase_Z_BN"/>
    <property type="match status" value="1"/>
</dbReference>
<evidence type="ECO:0000256" key="2">
    <source>
        <dbReference type="ARBA" id="ARBA00022694"/>
    </source>
</evidence>
<keyword evidence="6 8" id="KW-0378">Hydrolase</keyword>
<organism evidence="9 10">
    <name type="scientific">Fluviicola chungangensis</name>
    <dbReference type="NCBI Taxonomy" id="2597671"/>
    <lineage>
        <taxon>Bacteria</taxon>
        <taxon>Pseudomonadati</taxon>
        <taxon>Bacteroidota</taxon>
        <taxon>Flavobacteriia</taxon>
        <taxon>Flavobacteriales</taxon>
        <taxon>Crocinitomicaceae</taxon>
        <taxon>Fluviicola</taxon>
    </lineage>
</organism>
<dbReference type="CDD" id="cd07717">
    <property type="entry name" value="RNaseZ_ZiPD-like_MBL-fold"/>
    <property type="match status" value="1"/>
</dbReference>
<name>A0A556MGF8_9FLAO</name>
<keyword evidence="10" id="KW-1185">Reference proteome</keyword>
<comment type="function">
    <text evidence="8">Zinc phosphodiesterase, which displays some tRNA 3'-processing endonuclease activity. Probably involved in tRNA maturation, by removing a 3'-trailer from precursor tRNA.</text>
</comment>
<evidence type="ECO:0000256" key="3">
    <source>
        <dbReference type="ARBA" id="ARBA00022722"/>
    </source>
</evidence>